<evidence type="ECO:0000256" key="2">
    <source>
        <dbReference type="SAM" id="Phobius"/>
    </source>
</evidence>
<dbReference type="Gene3D" id="6.10.340.10">
    <property type="match status" value="1"/>
</dbReference>
<evidence type="ECO:0008006" key="5">
    <source>
        <dbReference type="Google" id="ProtNLM"/>
    </source>
</evidence>
<feature type="transmembrane region" description="Helical" evidence="2">
    <location>
        <begin position="71"/>
        <end position="95"/>
    </location>
</feature>
<keyword evidence="2" id="KW-0812">Transmembrane</keyword>
<name>A0A5D5AYP1_9EURY</name>
<comment type="caution">
    <text evidence="3">The sequence shown here is derived from an EMBL/GenBank/DDBJ whole genome shotgun (WGS) entry which is preliminary data.</text>
</comment>
<keyword evidence="4" id="KW-1185">Reference proteome</keyword>
<evidence type="ECO:0000256" key="1">
    <source>
        <dbReference type="SAM" id="MobiDB-lite"/>
    </source>
</evidence>
<protein>
    <recommendedName>
        <fullName evidence="5">HAMP domain-containing protein</fullName>
    </recommendedName>
</protein>
<sequence>MPRPPRLGPDGTRKRLSELKQRIFDGIRERIPSTTTDASSDRDGSGGDPKSSDGSPSMLSRVVPDRIRRSYVAKFGIGILLAVVLISLVSGFFYLDISNQITENSQDEIQMAAEFEAEELGNELGGYEQTAQMLANNERIVDRSDHRIQLTLENEHIRGPDSIHSIHHVDLETDTITQSTNEDDIGTDVTELDLTVHTRTRGAATEHAYEDIVVMRLDSTYTDTFEYNGEDVVAFISPVDHSDSNGAIMILVSASELADGFDSTDEDSHVEVVDYGENDVLLSQNDEQLYSTYRDGTADEVIQRGADEPGAVEFDDTDEVAGYALVPGTDWVLVTHTTQSNAYALADNVATSLIALIGVSVATLLVIGATVGRSTASTLGDLADDATALSDGDTDVEITTDGRIDEIG</sequence>
<gene>
    <name evidence="3" type="ORF">FYC77_02070</name>
</gene>
<dbReference type="AlphaFoldDB" id="A0A5D5AYP1"/>
<evidence type="ECO:0000313" key="4">
    <source>
        <dbReference type="Proteomes" id="UP000324104"/>
    </source>
</evidence>
<feature type="region of interest" description="Disordered" evidence="1">
    <location>
        <begin position="1"/>
        <end position="60"/>
    </location>
</feature>
<dbReference type="RefSeq" id="WP_202911754.1">
    <property type="nucleotide sequence ID" value="NZ_VTAW01000001.1"/>
</dbReference>
<keyword evidence="2" id="KW-1133">Transmembrane helix</keyword>
<proteinExistence type="predicted"/>
<accession>A0A5D5AYP1</accession>
<feature type="non-terminal residue" evidence="3">
    <location>
        <position position="408"/>
    </location>
</feature>
<feature type="transmembrane region" description="Helical" evidence="2">
    <location>
        <begin position="349"/>
        <end position="371"/>
    </location>
</feature>
<dbReference type="Proteomes" id="UP000324104">
    <property type="component" value="Unassembled WGS sequence"/>
</dbReference>
<evidence type="ECO:0000313" key="3">
    <source>
        <dbReference type="EMBL" id="TYT64011.1"/>
    </source>
</evidence>
<feature type="compositionally biased region" description="Basic and acidic residues" evidence="1">
    <location>
        <begin position="11"/>
        <end position="31"/>
    </location>
</feature>
<feature type="compositionally biased region" description="Low complexity" evidence="1">
    <location>
        <begin position="48"/>
        <end position="57"/>
    </location>
</feature>
<reference evidence="3 4" key="1">
    <citation type="submission" date="2019-08" db="EMBL/GenBank/DDBJ databases">
        <title>Archaea genome.</title>
        <authorList>
            <person name="Kajale S."/>
            <person name="Shouche Y."/>
            <person name="Deshpande N."/>
            <person name="Sharma A."/>
        </authorList>
    </citation>
    <scope>NUCLEOTIDE SEQUENCE [LARGE SCALE GENOMIC DNA]</scope>
    <source>
        <strain evidence="3 4">ESP3B_9</strain>
    </source>
</reference>
<dbReference type="EMBL" id="VTAW01000001">
    <property type="protein sequence ID" value="TYT64011.1"/>
    <property type="molecule type" value="Genomic_DNA"/>
</dbReference>
<keyword evidence="2" id="KW-0472">Membrane</keyword>
<organism evidence="3 4">
    <name type="scientific">Natrialba swarupiae</name>
    <dbReference type="NCBI Taxonomy" id="2448032"/>
    <lineage>
        <taxon>Archaea</taxon>
        <taxon>Methanobacteriati</taxon>
        <taxon>Methanobacteriota</taxon>
        <taxon>Stenosarchaea group</taxon>
        <taxon>Halobacteria</taxon>
        <taxon>Halobacteriales</taxon>
        <taxon>Natrialbaceae</taxon>
        <taxon>Natrialba</taxon>
    </lineage>
</organism>